<accession>A0A7X5AP82</accession>
<reference evidence="2 3" key="1">
    <citation type="submission" date="2019-12" db="EMBL/GenBank/DDBJ databases">
        <title>Draft genome sequencing of Halomonas alimentaria DSM 15356.</title>
        <authorList>
            <person name="Pandiyan K."/>
            <person name="Kushwaha P."/>
            <person name="Gowdham M."/>
            <person name="Chakdar H."/>
            <person name="Singh A."/>
            <person name="Kumar M."/>
            <person name="Saxena A.K."/>
        </authorList>
    </citation>
    <scope>NUCLEOTIDE SEQUENCE [LARGE SCALE GENOMIC DNA]</scope>
    <source>
        <strain evidence="2 3">DSM 15356</strain>
    </source>
</reference>
<evidence type="ECO:0000256" key="1">
    <source>
        <dbReference type="SAM" id="SignalP"/>
    </source>
</evidence>
<gene>
    <name evidence="2" type="ORF">GRB96_04395</name>
</gene>
<dbReference type="AlphaFoldDB" id="A0A7X5AP82"/>
<keyword evidence="3" id="KW-1185">Reference proteome</keyword>
<comment type="caution">
    <text evidence="2">The sequence shown here is derived from an EMBL/GenBank/DDBJ whole genome shotgun (WGS) entry which is preliminary data.</text>
</comment>
<organism evidence="2 3">
    <name type="scientific">Halomonas alimentaria</name>
    <dbReference type="NCBI Taxonomy" id="147248"/>
    <lineage>
        <taxon>Bacteria</taxon>
        <taxon>Pseudomonadati</taxon>
        <taxon>Pseudomonadota</taxon>
        <taxon>Gammaproteobacteria</taxon>
        <taxon>Oceanospirillales</taxon>
        <taxon>Halomonadaceae</taxon>
        <taxon>Halomonas</taxon>
    </lineage>
</organism>
<feature type="chain" id="PRO_5031474990" evidence="1">
    <location>
        <begin position="24"/>
        <end position="161"/>
    </location>
</feature>
<sequence length="161" mass="17450">MPHSLPAAAVLAALALIGEPLLAQSDPSAQVESLQHELHACLVEAEEDLDAMLACADTAEAGWREQVERLTGRLDRALGEEARDALVLSEQAWQASREADLTLMEAYHAQLQEVELVMPGMLELSHQLQRNAIFEARANLLLRLLDGLGSLPDPDLPPSSS</sequence>
<dbReference type="EMBL" id="WUTT01000001">
    <property type="protein sequence ID" value="NAW33663.1"/>
    <property type="molecule type" value="Genomic_DNA"/>
</dbReference>
<proteinExistence type="predicted"/>
<keyword evidence="1" id="KW-0732">Signal</keyword>
<protein>
    <submittedName>
        <fullName evidence="2">DUF1311 domain-containing protein</fullName>
    </submittedName>
</protein>
<dbReference type="Proteomes" id="UP000487929">
    <property type="component" value="Unassembled WGS sequence"/>
</dbReference>
<evidence type="ECO:0000313" key="2">
    <source>
        <dbReference type="EMBL" id="NAW33663.1"/>
    </source>
</evidence>
<evidence type="ECO:0000313" key="3">
    <source>
        <dbReference type="Proteomes" id="UP000487929"/>
    </source>
</evidence>
<feature type="signal peptide" evidence="1">
    <location>
        <begin position="1"/>
        <end position="23"/>
    </location>
</feature>
<dbReference type="OrthoDB" id="6164179at2"/>
<name>A0A7X5AP82_9GAMM</name>
<dbReference type="RefSeq" id="WP_161430869.1">
    <property type="nucleotide sequence ID" value="NZ_WUTT01000001.1"/>
</dbReference>